<dbReference type="Pfam" id="PF05108">
    <property type="entry name" value="T7SS_ESX1_EccB"/>
    <property type="match status" value="1"/>
</dbReference>
<reference evidence="2 3" key="1">
    <citation type="submission" date="2018-11" db="EMBL/GenBank/DDBJ databases">
        <title>Genomes From Bacteria Associated with the Canine Oral Cavity: a Test Case for Automated Genome-Based Taxonomic Assignment.</title>
        <authorList>
            <person name="Coil D.A."/>
            <person name="Jospin G."/>
            <person name="Darling A.E."/>
            <person name="Wallis C."/>
            <person name="Davis I.J."/>
            <person name="Harris S."/>
            <person name="Eisen J.A."/>
            <person name="Holcombe L.J."/>
            <person name="O'Flynn C."/>
        </authorList>
    </citation>
    <scope>NUCLEOTIDE SEQUENCE [LARGE SCALE GENOMIC DNA]</scope>
    <source>
        <strain evidence="2 3">OH2822_COT-296</strain>
    </source>
</reference>
<evidence type="ECO:0000313" key="3">
    <source>
        <dbReference type="Proteomes" id="UP000280935"/>
    </source>
</evidence>
<protein>
    <submittedName>
        <fullName evidence="2">Type VII secretion protein EccB</fullName>
    </submittedName>
</protein>
<dbReference type="AlphaFoldDB" id="A0A3P1WQZ3"/>
<dbReference type="OrthoDB" id="3847604at2"/>
<feature type="transmembrane region" description="Helical" evidence="1">
    <location>
        <begin position="37"/>
        <end position="58"/>
    </location>
</feature>
<dbReference type="EMBL" id="RQYT01000047">
    <property type="protein sequence ID" value="RRD48258.1"/>
    <property type="molecule type" value="Genomic_DNA"/>
</dbReference>
<dbReference type="RefSeq" id="WP_125229029.1">
    <property type="nucleotide sequence ID" value="NZ_RQYT01000047.1"/>
</dbReference>
<organism evidence="2 3">
    <name type="scientific">Arachnia propionica</name>
    <dbReference type="NCBI Taxonomy" id="1750"/>
    <lineage>
        <taxon>Bacteria</taxon>
        <taxon>Bacillati</taxon>
        <taxon>Actinomycetota</taxon>
        <taxon>Actinomycetes</taxon>
        <taxon>Propionibacteriales</taxon>
        <taxon>Propionibacteriaceae</taxon>
        <taxon>Arachnia</taxon>
    </lineage>
</organism>
<sequence length="454" mass="46695">MPSNKEILEAQKYNRRRLVTAFASGTPEGKEVETRSAFAPLVVGAALVGVMVVIAAILGRLAPRLPANWQDSTLIIVKGTGARYYTVDGVLRPVANITSARLLAPAGQYHTSELSAATIEGIDRGAPIGLTGVPDDVPAARDLRSDLWFSCPLGAATHTWVAELPTGHVRRGVVVVRNQDQLHLIADGVRHAVPADQHTTVLLALGLETSTVHEVPATWLHLFPQGSIVAPLTVEGAGQPAPGMPAALSSAVIGSVVEVSDDGAGRRYVITGAGRAAPLTPVAAKLYPSATPLRASVTDMAGLEVDPAGVAPADWPSQLTEVVPHDSVPCAALGRDASGAPIPVLESMERNALAQALPGSGDPESRLAADQDAASVLGGSGALVRATSDGDLGQVMLVSDLGLIHGLGNAPAESLTRLGYDSAPVIDVPAAWTALIPAGTTLDPEAAWASVGRR</sequence>
<evidence type="ECO:0000313" key="2">
    <source>
        <dbReference type="EMBL" id="RRD48258.1"/>
    </source>
</evidence>
<comment type="caution">
    <text evidence="2">The sequence shown here is derived from an EMBL/GenBank/DDBJ whole genome shotgun (WGS) entry which is preliminary data.</text>
</comment>
<dbReference type="Proteomes" id="UP000280935">
    <property type="component" value="Unassembled WGS sequence"/>
</dbReference>
<keyword evidence="1" id="KW-0472">Membrane</keyword>
<dbReference type="InterPro" id="IPR044857">
    <property type="entry name" value="T7SS_EccB_R1"/>
</dbReference>
<keyword evidence="1" id="KW-1133">Transmembrane helix</keyword>
<dbReference type="NCBIfam" id="TIGR03919">
    <property type="entry name" value="T7SS_EccB"/>
    <property type="match status" value="1"/>
</dbReference>
<evidence type="ECO:0000256" key="1">
    <source>
        <dbReference type="SAM" id="Phobius"/>
    </source>
</evidence>
<name>A0A3P1WQZ3_9ACTN</name>
<accession>A0A3P1WQZ3</accession>
<keyword evidence="1" id="KW-0812">Transmembrane</keyword>
<dbReference type="PANTHER" id="PTHR40765:SF2">
    <property type="entry name" value="ESX-2 SECRETION SYSTEM ATPASE ECCB2"/>
    <property type="match status" value="1"/>
</dbReference>
<dbReference type="GO" id="GO:0005576">
    <property type="term" value="C:extracellular region"/>
    <property type="evidence" value="ECO:0007669"/>
    <property type="project" value="TreeGrafter"/>
</dbReference>
<proteinExistence type="predicted"/>
<gene>
    <name evidence="2" type="primary">eccB</name>
    <name evidence="2" type="ORF">EII35_13700</name>
</gene>
<dbReference type="InterPro" id="IPR007795">
    <property type="entry name" value="T7SS_EccB"/>
</dbReference>
<dbReference type="PANTHER" id="PTHR40765">
    <property type="entry name" value="ESX-2 SECRETION SYSTEM ATPASE ECCB2"/>
    <property type="match status" value="1"/>
</dbReference>
<dbReference type="Gene3D" id="3.30.2390.20">
    <property type="entry name" value="Type VII secretion system EccB, repeat 1 domain"/>
    <property type="match status" value="1"/>
</dbReference>